<proteinExistence type="predicted"/>
<keyword evidence="3" id="KW-1185">Reference proteome</keyword>
<keyword evidence="1" id="KW-0472">Membrane</keyword>
<dbReference type="Proteomes" id="UP000515489">
    <property type="component" value="Chromosome"/>
</dbReference>
<dbReference type="RefSeq" id="WP_185887258.1">
    <property type="nucleotide sequence ID" value="NZ_CP060202.1"/>
</dbReference>
<evidence type="ECO:0008006" key="4">
    <source>
        <dbReference type="Google" id="ProtNLM"/>
    </source>
</evidence>
<reference evidence="2 3" key="1">
    <citation type="submission" date="2020-08" db="EMBL/GenBank/DDBJ databases">
        <title>Hymenobacter sp. S2-20-2 genome sequencing.</title>
        <authorList>
            <person name="Jin L."/>
        </authorList>
    </citation>
    <scope>NUCLEOTIDE SEQUENCE [LARGE SCALE GENOMIC DNA]</scope>
    <source>
        <strain evidence="2 3">S2-20-2</strain>
    </source>
</reference>
<feature type="transmembrane region" description="Helical" evidence="1">
    <location>
        <begin position="37"/>
        <end position="56"/>
    </location>
</feature>
<dbReference type="AlphaFoldDB" id="A0A7G7W4N5"/>
<protein>
    <recommendedName>
        <fullName evidence="4">YcxB family protein</fullName>
    </recommendedName>
</protein>
<dbReference type="EMBL" id="CP060202">
    <property type="protein sequence ID" value="QNH61328.1"/>
    <property type="molecule type" value="Genomic_DNA"/>
</dbReference>
<feature type="transmembrane region" description="Helical" evidence="1">
    <location>
        <begin position="62"/>
        <end position="82"/>
    </location>
</feature>
<gene>
    <name evidence="2" type="ORF">H4317_14325</name>
</gene>
<evidence type="ECO:0000313" key="3">
    <source>
        <dbReference type="Proteomes" id="UP000515489"/>
    </source>
</evidence>
<dbReference type="KEGG" id="hsk:H4317_14325"/>
<accession>A0A7G7W4N5</accession>
<organism evidence="2 3">
    <name type="scientific">Hymenobacter sediminicola</name>
    <dbReference type="NCBI Taxonomy" id="2761579"/>
    <lineage>
        <taxon>Bacteria</taxon>
        <taxon>Pseudomonadati</taxon>
        <taxon>Bacteroidota</taxon>
        <taxon>Cytophagia</taxon>
        <taxon>Cytophagales</taxon>
        <taxon>Hymenobacteraceae</taxon>
        <taxon>Hymenobacter</taxon>
    </lineage>
</organism>
<name>A0A7G7W4N5_9BACT</name>
<evidence type="ECO:0000256" key="1">
    <source>
        <dbReference type="SAM" id="Phobius"/>
    </source>
</evidence>
<keyword evidence="1" id="KW-0812">Transmembrane</keyword>
<sequence length="177" mass="20079">MPVYPLLAPGVLMTSDDFVAVNFRLWRRQRRTRFNHWLLGLALLLLAVSVAVDVVQNGHITNLSTLAMLAVGLLYGLLRMVLVRYQLRRGFTKNPANQQPIDFAFDTDRLRGSSSASTFAVRWNQLQRAIRVGDDWLLLYPNDAACYYLDLRRLQAPATPADVLALLREQQVAVVEL</sequence>
<keyword evidence="1" id="KW-1133">Transmembrane helix</keyword>
<evidence type="ECO:0000313" key="2">
    <source>
        <dbReference type="EMBL" id="QNH61328.1"/>
    </source>
</evidence>